<comment type="caution">
    <text evidence="5">The sequence shown here is derived from an EMBL/GenBank/DDBJ whole genome shotgun (WGS) entry which is preliminary data.</text>
</comment>
<protein>
    <recommendedName>
        <fullName evidence="4">EF-hand domain-containing protein</fullName>
    </recommendedName>
</protein>
<dbReference type="Gene3D" id="1.10.238.10">
    <property type="entry name" value="EF-hand"/>
    <property type="match status" value="1"/>
</dbReference>
<name>A0A8H7PKV8_MORIS</name>
<dbReference type="InterPro" id="IPR011992">
    <property type="entry name" value="EF-hand-dom_pair"/>
</dbReference>
<sequence length="771" mass="88902">MTQYVIPRYAPMCLVLAGMIVIHIVDNFPFPTIDTITAAFSTISKQKRIASSNSDFDTQINSRPLEAKYTKDSVVVAEAHVEGEAPMLNDSYVNFDEELATTSHLEEPEQPMPYQKPAIKQLQKLVCSENAVTAPSISSPISPRPDMLLTISARESDKDDNCWSPLPSLSSKQSTIEFMSVPLSDISEITKGSHQDTNHSLSSEDDESMPSRLSTSVLEENNASISPSTETKEQNSIPRFYFRQGEPNAQRIAKERNVERLDTINRLFSMKSQFSEDKFVAVTRACSMPRYMNLALFRKMEDYGTDEDNVYADQFERCWLDLAEGCLDDDSIMFNILRKPSNSFIAPEDFLLVLEDVVCNHPGLEFLSDNALFQERYIETVICRIYYESRCASGKLTLAQFKKSKISDTLSRLERRIDLNSTHDCFSYKHFYVLYCKFWLLDQDHDLIVSESDMLQYNSQVLTSRITSRVMECGKIAAFPREPHILLNTKEATLTYMDFIWFLLSEIDKSTRTSVEYWFKCIDLDGDGIISSYELSFFWEEQEERQNLYGLGDSEMINFEDVICQLNDLIKPQVMGQFTLRDLLNSKLAERFFDTFINFHRLQIHESSHNSAKLKRQYMDALSGTDRLELDEYRPRYGTALAPEKMSDWCAYAEIEYQHLVAAERNEKIWDSMERDLEICQDEELDEEKMLTTVERLFNGEIAVKYADNLEDATQEDLEAILQKVAKTTYSSTQQLSQDSETIRELISLQETYEGAKHGSEEVRRDNRFQI</sequence>
<gene>
    <name evidence="5" type="ORF">INT43_001247</name>
</gene>
<dbReference type="Gene3D" id="1.10.238.230">
    <property type="match status" value="1"/>
</dbReference>
<dbReference type="InterPro" id="IPR002048">
    <property type="entry name" value="EF_hand_dom"/>
</dbReference>
<dbReference type="EMBL" id="JAEPQZ010000011">
    <property type="protein sequence ID" value="KAG2175600.1"/>
    <property type="molecule type" value="Genomic_DNA"/>
</dbReference>
<evidence type="ECO:0000313" key="6">
    <source>
        <dbReference type="Proteomes" id="UP000654370"/>
    </source>
</evidence>
<dbReference type="AlphaFoldDB" id="A0A8H7PKV8"/>
<dbReference type="Proteomes" id="UP000654370">
    <property type="component" value="Unassembled WGS sequence"/>
</dbReference>
<organism evidence="5 6">
    <name type="scientific">Mortierella isabellina</name>
    <name type="common">Filamentous fungus</name>
    <name type="synonym">Umbelopsis isabellina</name>
    <dbReference type="NCBI Taxonomy" id="91625"/>
    <lineage>
        <taxon>Eukaryota</taxon>
        <taxon>Fungi</taxon>
        <taxon>Fungi incertae sedis</taxon>
        <taxon>Mucoromycota</taxon>
        <taxon>Mucoromycotina</taxon>
        <taxon>Umbelopsidomycetes</taxon>
        <taxon>Umbelopsidales</taxon>
        <taxon>Umbelopsidaceae</taxon>
        <taxon>Umbelopsis</taxon>
    </lineage>
</organism>
<evidence type="ECO:0000256" key="1">
    <source>
        <dbReference type="ARBA" id="ARBA00022723"/>
    </source>
</evidence>
<dbReference type="PROSITE" id="PS00018">
    <property type="entry name" value="EF_HAND_1"/>
    <property type="match status" value="1"/>
</dbReference>
<feature type="domain" description="EF-hand" evidence="4">
    <location>
        <begin position="510"/>
        <end position="545"/>
    </location>
</feature>
<dbReference type="PANTHER" id="PTHR14095">
    <property type="entry name" value="PHOSPHATASE 2A REGULATORY SUBUNIT-RELATED"/>
    <property type="match status" value="1"/>
</dbReference>
<evidence type="ECO:0000313" key="5">
    <source>
        <dbReference type="EMBL" id="KAG2175600.1"/>
    </source>
</evidence>
<evidence type="ECO:0000259" key="4">
    <source>
        <dbReference type="PROSITE" id="PS50222"/>
    </source>
</evidence>
<dbReference type="SUPFAM" id="SSF47473">
    <property type="entry name" value="EF-hand"/>
    <property type="match status" value="2"/>
</dbReference>
<dbReference type="GO" id="GO:0000159">
    <property type="term" value="C:protein phosphatase type 2A complex"/>
    <property type="evidence" value="ECO:0007669"/>
    <property type="project" value="TreeGrafter"/>
</dbReference>
<proteinExistence type="predicted"/>
<dbReference type="InterPro" id="IPR041534">
    <property type="entry name" value="EF-hand_13"/>
</dbReference>
<accession>A0A8H7PKV8</accession>
<dbReference type="GO" id="GO:0019888">
    <property type="term" value="F:protein phosphatase regulator activity"/>
    <property type="evidence" value="ECO:0007669"/>
    <property type="project" value="TreeGrafter"/>
</dbReference>
<keyword evidence="6" id="KW-1185">Reference proteome</keyword>
<keyword evidence="2" id="KW-0106">Calcium</keyword>
<dbReference type="OrthoDB" id="5586at2759"/>
<keyword evidence="1" id="KW-0479">Metal-binding</keyword>
<evidence type="ECO:0000256" key="3">
    <source>
        <dbReference type="SAM" id="MobiDB-lite"/>
    </source>
</evidence>
<reference evidence="5" key="1">
    <citation type="submission" date="2020-12" db="EMBL/GenBank/DDBJ databases">
        <title>Metabolic potential, ecology and presence of endohyphal bacteria is reflected in genomic diversity of Mucoromycotina.</title>
        <authorList>
            <person name="Muszewska A."/>
            <person name="Okrasinska A."/>
            <person name="Steczkiewicz K."/>
            <person name="Drgas O."/>
            <person name="Orlowska M."/>
            <person name="Perlinska-Lenart U."/>
            <person name="Aleksandrzak-Piekarczyk T."/>
            <person name="Szatraj K."/>
            <person name="Zielenkiewicz U."/>
            <person name="Pilsyk S."/>
            <person name="Malc E."/>
            <person name="Mieczkowski P."/>
            <person name="Kruszewska J.S."/>
            <person name="Biernat P."/>
            <person name="Pawlowska J."/>
        </authorList>
    </citation>
    <scope>NUCLEOTIDE SEQUENCE</scope>
    <source>
        <strain evidence="5">WA0000067209</strain>
    </source>
</reference>
<dbReference type="PROSITE" id="PS50222">
    <property type="entry name" value="EF_HAND_2"/>
    <property type="match status" value="1"/>
</dbReference>
<dbReference type="Gene3D" id="1.10.238.220">
    <property type="match status" value="1"/>
</dbReference>
<dbReference type="Pfam" id="PF17958">
    <property type="entry name" value="EF-hand_13"/>
    <property type="match status" value="1"/>
</dbReference>
<dbReference type="GO" id="GO:0005509">
    <property type="term" value="F:calcium ion binding"/>
    <property type="evidence" value="ECO:0007669"/>
    <property type="project" value="InterPro"/>
</dbReference>
<dbReference type="PANTHER" id="PTHR14095:SF0">
    <property type="entry name" value="MIP22305P"/>
    <property type="match status" value="1"/>
</dbReference>
<feature type="compositionally biased region" description="Polar residues" evidence="3">
    <location>
        <begin position="211"/>
        <end position="237"/>
    </location>
</feature>
<evidence type="ECO:0000256" key="2">
    <source>
        <dbReference type="ARBA" id="ARBA00022837"/>
    </source>
</evidence>
<dbReference type="InterPro" id="IPR018247">
    <property type="entry name" value="EF_Hand_1_Ca_BS"/>
</dbReference>
<dbReference type="FunFam" id="1.10.238.10:FF:000025">
    <property type="entry name" value="serine/threonine-protein phosphatase 2A regulatory subunit B'' subunit alpha"/>
    <property type="match status" value="1"/>
</dbReference>
<feature type="region of interest" description="Disordered" evidence="3">
    <location>
        <begin position="190"/>
        <end position="237"/>
    </location>
</feature>